<dbReference type="Proteomes" id="UP000054538">
    <property type="component" value="Unassembled WGS sequence"/>
</dbReference>
<reference evidence="1 2" key="1">
    <citation type="submission" date="2014-04" db="EMBL/GenBank/DDBJ databases">
        <authorList>
            <consortium name="DOE Joint Genome Institute"/>
            <person name="Kuo A."/>
            <person name="Kohler A."/>
            <person name="Jargeat P."/>
            <person name="Nagy L.G."/>
            <person name="Floudas D."/>
            <person name="Copeland A."/>
            <person name="Barry K.W."/>
            <person name="Cichocki N."/>
            <person name="Veneault-Fourrey C."/>
            <person name="LaButti K."/>
            <person name="Lindquist E.A."/>
            <person name="Lipzen A."/>
            <person name="Lundell T."/>
            <person name="Morin E."/>
            <person name="Murat C."/>
            <person name="Sun H."/>
            <person name="Tunlid A."/>
            <person name="Henrissat B."/>
            <person name="Grigoriev I.V."/>
            <person name="Hibbett D.S."/>
            <person name="Martin F."/>
            <person name="Nordberg H.P."/>
            <person name="Cantor M.N."/>
            <person name="Hua S.X."/>
        </authorList>
    </citation>
    <scope>NUCLEOTIDE SEQUENCE [LARGE SCALE GENOMIC DNA]</scope>
    <source>
        <strain evidence="1 2">Ve08.2h10</strain>
    </source>
</reference>
<dbReference type="AlphaFoldDB" id="A0A0D0DAZ3"/>
<gene>
    <name evidence="1" type="ORF">PAXRUDRAFT_763076</name>
</gene>
<reference evidence="2" key="2">
    <citation type="submission" date="2015-01" db="EMBL/GenBank/DDBJ databases">
        <title>Evolutionary Origins and Diversification of the Mycorrhizal Mutualists.</title>
        <authorList>
            <consortium name="DOE Joint Genome Institute"/>
            <consortium name="Mycorrhizal Genomics Consortium"/>
            <person name="Kohler A."/>
            <person name="Kuo A."/>
            <person name="Nagy L.G."/>
            <person name="Floudas D."/>
            <person name="Copeland A."/>
            <person name="Barry K.W."/>
            <person name="Cichocki N."/>
            <person name="Veneault-Fourrey C."/>
            <person name="LaButti K."/>
            <person name="Lindquist E.A."/>
            <person name="Lipzen A."/>
            <person name="Lundell T."/>
            <person name="Morin E."/>
            <person name="Murat C."/>
            <person name="Riley R."/>
            <person name="Ohm R."/>
            <person name="Sun H."/>
            <person name="Tunlid A."/>
            <person name="Henrissat B."/>
            <person name="Grigoriev I.V."/>
            <person name="Hibbett D.S."/>
            <person name="Martin F."/>
        </authorList>
    </citation>
    <scope>NUCLEOTIDE SEQUENCE [LARGE SCALE GENOMIC DNA]</scope>
    <source>
        <strain evidence="2">Ve08.2h10</strain>
    </source>
</reference>
<name>A0A0D0DAZ3_9AGAM</name>
<dbReference type="EMBL" id="KN825848">
    <property type="protein sequence ID" value="KIK81186.1"/>
    <property type="molecule type" value="Genomic_DNA"/>
</dbReference>
<sequence>MVHLTPWQPLRTTYRSTPPLKVARYSHTTAAKGTNHLPRASFLVILLLVPGRVAVATCVAGRLPSGSAGGRVTCDRRII</sequence>
<dbReference type="InParanoid" id="A0A0D0DAZ3"/>
<accession>A0A0D0DAZ3</accession>
<proteinExistence type="predicted"/>
<evidence type="ECO:0000313" key="1">
    <source>
        <dbReference type="EMBL" id="KIK81186.1"/>
    </source>
</evidence>
<protein>
    <submittedName>
        <fullName evidence="1">Uncharacterized protein</fullName>
    </submittedName>
</protein>
<organism evidence="1 2">
    <name type="scientific">Paxillus rubicundulus Ve08.2h10</name>
    <dbReference type="NCBI Taxonomy" id="930991"/>
    <lineage>
        <taxon>Eukaryota</taxon>
        <taxon>Fungi</taxon>
        <taxon>Dikarya</taxon>
        <taxon>Basidiomycota</taxon>
        <taxon>Agaricomycotina</taxon>
        <taxon>Agaricomycetes</taxon>
        <taxon>Agaricomycetidae</taxon>
        <taxon>Boletales</taxon>
        <taxon>Paxilineae</taxon>
        <taxon>Paxillaceae</taxon>
        <taxon>Paxillus</taxon>
    </lineage>
</organism>
<keyword evidence="2" id="KW-1185">Reference proteome</keyword>
<dbReference type="HOGENOM" id="CLU_2606688_0_0_1"/>
<evidence type="ECO:0000313" key="2">
    <source>
        <dbReference type="Proteomes" id="UP000054538"/>
    </source>
</evidence>